<dbReference type="AlphaFoldDB" id="A0A9W4T526"/>
<comment type="caution">
    <text evidence="2">The sequence shown here is derived from an EMBL/GenBank/DDBJ whole genome shotgun (WGS) entry which is preliminary data.</text>
</comment>
<organism evidence="2 3">
    <name type="scientific">Funneliformis geosporum</name>
    <dbReference type="NCBI Taxonomy" id="1117311"/>
    <lineage>
        <taxon>Eukaryota</taxon>
        <taxon>Fungi</taxon>
        <taxon>Fungi incertae sedis</taxon>
        <taxon>Mucoromycota</taxon>
        <taxon>Glomeromycotina</taxon>
        <taxon>Glomeromycetes</taxon>
        <taxon>Glomerales</taxon>
        <taxon>Glomeraceae</taxon>
        <taxon>Funneliformis</taxon>
    </lineage>
</organism>
<name>A0A9W4T526_9GLOM</name>
<dbReference type="Proteomes" id="UP001153678">
    <property type="component" value="Unassembled WGS sequence"/>
</dbReference>
<protein>
    <submittedName>
        <fullName evidence="2">14920_t:CDS:1</fullName>
    </submittedName>
</protein>
<proteinExistence type="predicted"/>
<accession>A0A9W4T526</accession>
<feature type="compositionally biased region" description="Polar residues" evidence="1">
    <location>
        <begin position="28"/>
        <end position="43"/>
    </location>
</feature>
<feature type="region of interest" description="Disordered" evidence="1">
    <location>
        <begin position="1"/>
        <end position="43"/>
    </location>
</feature>
<feature type="non-terminal residue" evidence="2">
    <location>
        <position position="43"/>
    </location>
</feature>
<feature type="compositionally biased region" description="Basic and acidic residues" evidence="1">
    <location>
        <begin position="8"/>
        <end position="27"/>
    </location>
</feature>
<evidence type="ECO:0000313" key="2">
    <source>
        <dbReference type="EMBL" id="CAI2192693.1"/>
    </source>
</evidence>
<reference evidence="2" key="1">
    <citation type="submission" date="2022-08" db="EMBL/GenBank/DDBJ databases">
        <authorList>
            <person name="Kallberg Y."/>
            <person name="Tangrot J."/>
            <person name="Rosling A."/>
        </authorList>
    </citation>
    <scope>NUCLEOTIDE SEQUENCE</scope>
    <source>
        <strain evidence="2">Wild A</strain>
    </source>
</reference>
<evidence type="ECO:0000256" key="1">
    <source>
        <dbReference type="SAM" id="MobiDB-lite"/>
    </source>
</evidence>
<keyword evidence="3" id="KW-1185">Reference proteome</keyword>
<evidence type="ECO:0000313" key="3">
    <source>
        <dbReference type="Proteomes" id="UP001153678"/>
    </source>
</evidence>
<gene>
    <name evidence="2" type="ORF">FWILDA_LOCUS15704</name>
</gene>
<dbReference type="EMBL" id="CAMKVN010008631">
    <property type="protein sequence ID" value="CAI2192693.1"/>
    <property type="molecule type" value="Genomic_DNA"/>
</dbReference>
<sequence>MSRMRQTGSDRRGDNKPNIQEIKRLQRETATANFSSSELSYKG</sequence>